<proteinExistence type="predicted"/>
<comment type="caution">
    <text evidence="2">The sequence shown here is derived from an EMBL/GenBank/DDBJ whole genome shotgun (WGS) entry which is preliminary data.</text>
</comment>
<name>A0ABR2TYI9_9ROSI</name>
<sequence length="226" mass="24806">MASNIPTKKLMSSNISLSLPSHDSIVPLLSDMVTVSHPSNQNSSKIAIKFRLKFNPNHLSIPKVADRSETSPTCSDQKSLKISDGPLVDEKIHASPDSNPSQKKSPKIKFCVKRNNISIPSSIVKGGDAGEINATEAKIAACKEESLLVVAQASLDEPAVANKNQKKRLFSLTLPRKKISEDVAAFEALSSGKRLRRPRKRDPPRSAADQRRLDRLFPGFEYLGFH</sequence>
<dbReference type="Proteomes" id="UP001396334">
    <property type="component" value="Unassembled WGS sequence"/>
</dbReference>
<keyword evidence="3" id="KW-1185">Reference proteome</keyword>
<dbReference type="EMBL" id="JBBPBN010000004">
    <property type="protein sequence ID" value="KAK9042536.1"/>
    <property type="molecule type" value="Genomic_DNA"/>
</dbReference>
<accession>A0ABR2TYI9</accession>
<gene>
    <name evidence="2" type="ORF">V6N11_017605</name>
</gene>
<evidence type="ECO:0000313" key="3">
    <source>
        <dbReference type="Proteomes" id="UP001396334"/>
    </source>
</evidence>
<organism evidence="2 3">
    <name type="scientific">Hibiscus sabdariffa</name>
    <name type="common">roselle</name>
    <dbReference type="NCBI Taxonomy" id="183260"/>
    <lineage>
        <taxon>Eukaryota</taxon>
        <taxon>Viridiplantae</taxon>
        <taxon>Streptophyta</taxon>
        <taxon>Embryophyta</taxon>
        <taxon>Tracheophyta</taxon>
        <taxon>Spermatophyta</taxon>
        <taxon>Magnoliopsida</taxon>
        <taxon>eudicotyledons</taxon>
        <taxon>Gunneridae</taxon>
        <taxon>Pentapetalae</taxon>
        <taxon>rosids</taxon>
        <taxon>malvids</taxon>
        <taxon>Malvales</taxon>
        <taxon>Malvaceae</taxon>
        <taxon>Malvoideae</taxon>
        <taxon>Hibiscus</taxon>
    </lineage>
</organism>
<protein>
    <submittedName>
        <fullName evidence="2">Uncharacterized protein</fullName>
    </submittedName>
</protein>
<reference evidence="2 3" key="1">
    <citation type="journal article" date="2024" name="G3 (Bethesda)">
        <title>Genome assembly of Hibiscus sabdariffa L. provides insights into metabolisms of medicinal natural products.</title>
        <authorList>
            <person name="Kim T."/>
        </authorList>
    </citation>
    <scope>NUCLEOTIDE SEQUENCE [LARGE SCALE GENOMIC DNA]</scope>
    <source>
        <strain evidence="2">TK-2024</strain>
        <tissue evidence="2">Old leaves</tissue>
    </source>
</reference>
<evidence type="ECO:0000256" key="1">
    <source>
        <dbReference type="SAM" id="MobiDB-lite"/>
    </source>
</evidence>
<feature type="region of interest" description="Disordered" evidence="1">
    <location>
        <begin position="63"/>
        <end position="107"/>
    </location>
</feature>
<evidence type="ECO:0000313" key="2">
    <source>
        <dbReference type="EMBL" id="KAK9042536.1"/>
    </source>
</evidence>